<evidence type="ECO:0000256" key="5">
    <source>
        <dbReference type="ARBA" id="ARBA00023237"/>
    </source>
</evidence>
<dbReference type="AlphaFoldDB" id="A0A2D6YMI2"/>
<dbReference type="PANTHER" id="PTHR30329:SF21">
    <property type="entry name" value="LIPOPROTEIN YIAD-RELATED"/>
    <property type="match status" value="1"/>
</dbReference>
<keyword evidence="4 8" id="KW-0564">Palmitate</keyword>
<dbReference type="InterPro" id="IPR036737">
    <property type="entry name" value="OmpA-like_sf"/>
</dbReference>
<keyword evidence="3 8" id="KW-0472">Membrane</keyword>
<evidence type="ECO:0000259" key="10">
    <source>
        <dbReference type="PROSITE" id="PS51123"/>
    </source>
</evidence>
<dbReference type="InterPro" id="IPR050330">
    <property type="entry name" value="Bact_OuterMem_StrucFunc"/>
</dbReference>
<dbReference type="InterPro" id="IPR006664">
    <property type="entry name" value="OMP_bac"/>
</dbReference>
<dbReference type="CDD" id="cd07185">
    <property type="entry name" value="OmpA_C-like"/>
    <property type="match status" value="1"/>
</dbReference>
<dbReference type="GO" id="GO:0051301">
    <property type="term" value="P:cell division"/>
    <property type="evidence" value="ECO:0007669"/>
    <property type="project" value="UniProtKB-KW"/>
</dbReference>
<gene>
    <name evidence="8 11" type="primary">pal</name>
    <name evidence="11" type="ORF">CMN54_13035</name>
</gene>
<evidence type="ECO:0000256" key="7">
    <source>
        <dbReference type="ARBA" id="ARBA00023306"/>
    </source>
</evidence>
<feature type="coiled-coil region" evidence="9">
    <location>
        <begin position="77"/>
        <end position="257"/>
    </location>
</feature>
<keyword evidence="9" id="KW-0175">Coiled coil</keyword>
<dbReference type="NCBIfam" id="TIGR02802">
    <property type="entry name" value="Pal_lipo"/>
    <property type="match status" value="1"/>
</dbReference>
<reference evidence="12" key="1">
    <citation type="submission" date="2017-09" db="EMBL/GenBank/DDBJ databases">
        <title>The Reconstruction of 2,631 Draft Metagenome-Assembled Genomes from the Global Oceans.</title>
        <authorList>
            <person name="Tully B.J."/>
            <person name="Graham E.D."/>
            <person name="Heidelberg J.F."/>
        </authorList>
    </citation>
    <scope>NUCLEOTIDE SEQUENCE [LARGE SCALE GENOMIC DNA]</scope>
</reference>
<dbReference type="InterPro" id="IPR014169">
    <property type="entry name" value="Pal_lipo_C"/>
</dbReference>
<dbReference type="PROSITE" id="PS51123">
    <property type="entry name" value="OMPA_2"/>
    <property type="match status" value="1"/>
</dbReference>
<evidence type="ECO:0000256" key="6">
    <source>
        <dbReference type="ARBA" id="ARBA00023288"/>
    </source>
</evidence>
<protein>
    <recommendedName>
        <fullName evidence="8">Peptidoglycan-associated lipoprotein</fullName>
        <shortName evidence="8">PAL</shortName>
    </recommendedName>
</protein>
<comment type="similarity">
    <text evidence="8">Belongs to the Pal lipoprotein family.</text>
</comment>
<dbReference type="Gene3D" id="3.30.1330.60">
    <property type="entry name" value="OmpA-like domain"/>
    <property type="match status" value="1"/>
</dbReference>
<evidence type="ECO:0000256" key="8">
    <source>
        <dbReference type="HAMAP-Rule" id="MF_02204"/>
    </source>
</evidence>
<keyword evidence="1" id="KW-0132">Cell division</keyword>
<dbReference type="Proteomes" id="UP000226525">
    <property type="component" value="Unassembled WGS sequence"/>
</dbReference>
<dbReference type="SUPFAM" id="SSF103088">
    <property type="entry name" value="OmpA-like"/>
    <property type="match status" value="1"/>
</dbReference>
<evidence type="ECO:0000256" key="1">
    <source>
        <dbReference type="ARBA" id="ARBA00022618"/>
    </source>
</evidence>
<proteinExistence type="inferred from homology"/>
<name>A0A2D6YMI2_9DELT</name>
<evidence type="ECO:0000313" key="12">
    <source>
        <dbReference type="Proteomes" id="UP000226525"/>
    </source>
</evidence>
<sequence>MKVWKQKLAAAVLAGMLLGAGCTEELDPRPPSAELTEEELLEIQQNAAAAEEIAKKVDDATERARSIGADEATAEIVQRAQEKVEVAEAKINSATNRVERQEAKRSLTAAEDAIRQAEEALTKAEQDAVAAQEKLKRSLTEDAQAAVEEARALAEETQIMVEQASADRMAETERLQEQSEIIADKAEEARRRAAIAEARLRKAEERLKNAQTPEERAAAERELAAAQLEYDRAKELLAEAEEEINQLEEQVVSMRGDMQPGGDKAAPETRRYELLPAPAETESNRIQDLNVVYFDFDQSSIRSEFKTQLRDNFRWLQQNPGIKIQLEGHCDERGTNEYNLALGERRARAVLSYMIDRLGADPNRFTIVSFGEERPAQTGKTEESWSLNRRVVFTRL</sequence>
<evidence type="ECO:0000313" key="11">
    <source>
        <dbReference type="EMBL" id="MAH64342.1"/>
    </source>
</evidence>
<evidence type="ECO:0000256" key="9">
    <source>
        <dbReference type="SAM" id="Coils"/>
    </source>
</evidence>
<keyword evidence="6 8" id="KW-0449">Lipoprotein</keyword>
<dbReference type="PRINTS" id="PR01021">
    <property type="entry name" value="OMPADOMAIN"/>
</dbReference>
<comment type="caution">
    <text evidence="11">The sequence shown here is derived from an EMBL/GenBank/DDBJ whole genome shotgun (WGS) entry which is preliminary data.</text>
</comment>
<comment type="subcellular location">
    <subcellularLocation>
        <location evidence="8">Cell outer membrane</location>
        <topology evidence="8">Lipid-anchor</topology>
    </subcellularLocation>
</comment>
<keyword evidence="5 8" id="KW-0998">Cell outer membrane</keyword>
<dbReference type="InterPro" id="IPR006665">
    <property type="entry name" value="OmpA-like"/>
</dbReference>
<evidence type="ECO:0000256" key="2">
    <source>
        <dbReference type="ARBA" id="ARBA00022729"/>
    </source>
</evidence>
<dbReference type="Pfam" id="PF00691">
    <property type="entry name" value="OmpA"/>
    <property type="match status" value="1"/>
</dbReference>
<dbReference type="InterPro" id="IPR039001">
    <property type="entry name" value="Pal"/>
</dbReference>
<organism evidence="11 12">
    <name type="scientific">SAR324 cluster bacterium</name>
    <dbReference type="NCBI Taxonomy" id="2024889"/>
    <lineage>
        <taxon>Bacteria</taxon>
        <taxon>Deltaproteobacteria</taxon>
        <taxon>SAR324 cluster</taxon>
    </lineage>
</organism>
<dbReference type="PROSITE" id="PS51257">
    <property type="entry name" value="PROKAR_LIPOPROTEIN"/>
    <property type="match status" value="1"/>
</dbReference>
<evidence type="ECO:0000256" key="3">
    <source>
        <dbReference type="ARBA" id="ARBA00023136"/>
    </source>
</evidence>
<keyword evidence="7" id="KW-0131">Cell cycle</keyword>
<accession>A0A2D6YMI2</accession>
<dbReference type="GO" id="GO:0009279">
    <property type="term" value="C:cell outer membrane"/>
    <property type="evidence" value="ECO:0007669"/>
    <property type="project" value="UniProtKB-SubCell"/>
</dbReference>
<dbReference type="EMBL" id="NZEX01000156">
    <property type="protein sequence ID" value="MAH64342.1"/>
    <property type="molecule type" value="Genomic_DNA"/>
</dbReference>
<feature type="domain" description="OmpA-like" evidence="10">
    <location>
        <begin position="282"/>
        <end position="396"/>
    </location>
</feature>
<evidence type="ECO:0000256" key="4">
    <source>
        <dbReference type="ARBA" id="ARBA00023139"/>
    </source>
</evidence>
<dbReference type="HAMAP" id="MF_02204">
    <property type="entry name" value="Pal"/>
    <property type="match status" value="1"/>
</dbReference>
<keyword evidence="2 8" id="KW-0732">Signal</keyword>
<dbReference type="PANTHER" id="PTHR30329">
    <property type="entry name" value="STATOR ELEMENT OF FLAGELLAR MOTOR COMPLEX"/>
    <property type="match status" value="1"/>
</dbReference>